<dbReference type="EMBL" id="QFPN01000002">
    <property type="protein sequence ID" value="PZQ17800.1"/>
    <property type="molecule type" value="Genomic_DNA"/>
</dbReference>
<dbReference type="GO" id="GO:0071555">
    <property type="term" value="P:cell wall organization"/>
    <property type="evidence" value="ECO:0007669"/>
    <property type="project" value="UniProtKB-UniRule"/>
</dbReference>
<evidence type="ECO:0000256" key="4">
    <source>
        <dbReference type="ARBA" id="ARBA00022960"/>
    </source>
</evidence>
<evidence type="ECO:0000256" key="3">
    <source>
        <dbReference type="ARBA" id="ARBA00022679"/>
    </source>
</evidence>
<comment type="pathway">
    <text evidence="1 7">Cell wall biogenesis; peptidoglycan biosynthesis.</text>
</comment>
<feature type="active site" description="Nucleophile" evidence="7">
    <location>
        <position position="112"/>
    </location>
</feature>
<dbReference type="UniPathway" id="UPA00219"/>
<dbReference type="GO" id="GO:0071972">
    <property type="term" value="F:peptidoglycan L,D-transpeptidase activity"/>
    <property type="evidence" value="ECO:0007669"/>
    <property type="project" value="TreeGrafter"/>
</dbReference>
<dbReference type="Pfam" id="PF03734">
    <property type="entry name" value="YkuD"/>
    <property type="match status" value="1"/>
</dbReference>
<feature type="chain" id="PRO_5015930550" description="L,D-TPase catalytic domain-containing protein" evidence="8">
    <location>
        <begin position="24"/>
        <end position="141"/>
    </location>
</feature>
<dbReference type="Gene3D" id="2.40.440.10">
    <property type="entry name" value="L,D-transpeptidase catalytic domain-like"/>
    <property type="match status" value="1"/>
</dbReference>
<dbReference type="PROSITE" id="PS52029">
    <property type="entry name" value="LD_TPASE"/>
    <property type="match status" value="1"/>
</dbReference>
<evidence type="ECO:0000256" key="1">
    <source>
        <dbReference type="ARBA" id="ARBA00004752"/>
    </source>
</evidence>
<dbReference type="GO" id="GO:0005576">
    <property type="term" value="C:extracellular region"/>
    <property type="evidence" value="ECO:0007669"/>
    <property type="project" value="TreeGrafter"/>
</dbReference>
<feature type="active site" description="Proton donor/acceptor" evidence="7">
    <location>
        <position position="96"/>
    </location>
</feature>
<dbReference type="AlphaFoldDB" id="A0A2W5MVW8"/>
<feature type="signal peptide" evidence="8">
    <location>
        <begin position="1"/>
        <end position="23"/>
    </location>
</feature>
<evidence type="ECO:0000256" key="8">
    <source>
        <dbReference type="SAM" id="SignalP"/>
    </source>
</evidence>
<keyword evidence="4 7" id="KW-0133">Cell shape</keyword>
<evidence type="ECO:0000313" key="10">
    <source>
        <dbReference type="EMBL" id="PZQ17800.1"/>
    </source>
</evidence>
<dbReference type="InterPro" id="IPR050979">
    <property type="entry name" value="LD-transpeptidase"/>
</dbReference>
<keyword evidence="3" id="KW-0808">Transferase</keyword>
<dbReference type="CDD" id="cd16913">
    <property type="entry name" value="YkuD_like"/>
    <property type="match status" value="1"/>
</dbReference>
<dbReference type="Proteomes" id="UP000249577">
    <property type="component" value="Unassembled WGS sequence"/>
</dbReference>
<reference evidence="10 11" key="1">
    <citation type="submission" date="2017-08" db="EMBL/GenBank/DDBJ databases">
        <title>Infants hospitalized years apart are colonized by the same room-sourced microbial strains.</title>
        <authorList>
            <person name="Brooks B."/>
            <person name="Olm M.R."/>
            <person name="Firek B.A."/>
            <person name="Baker R."/>
            <person name="Thomas B.C."/>
            <person name="Morowitz M.J."/>
            <person name="Banfield J.F."/>
        </authorList>
    </citation>
    <scope>NUCLEOTIDE SEQUENCE [LARGE SCALE GENOMIC DNA]</scope>
    <source>
        <strain evidence="10">S2_005_003_R2_43</strain>
    </source>
</reference>
<evidence type="ECO:0000313" key="11">
    <source>
        <dbReference type="Proteomes" id="UP000249577"/>
    </source>
</evidence>
<dbReference type="InterPro" id="IPR005490">
    <property type="entry name" value="LD_TPept_cat_dom"/>
</dbReference>
<comment type="caution">
    <text evidence="10">The sequence shown here is derived from an EMBL/GenBank/DDBJ whole genome shotgun (WGS) entry which is preliminary data.</text>
</comment>
<evidence type="ECO:0000256" key="5">
    <source>
        <dbReference type="ARBA" id="ARBA00022984"/>
    </source>
</evidence>
<dbReference type="GO" id="GO:0008360">
    <property type="term" value="P:regulation of cell shape"/>
    <property type="evidence" value="ECO:0007669"/>
    <property type="project" value="UniProtKB-UniRule"/>
</dbReference>
<evidence type="ECO:0000256" key="6">
    <source>
        <dbReference type="ARBA" id="ARBA00023316"/>
    </source>
</evidence>
<keyword evidence="5 7" id="KW-0573">Peptidoglycan synthesis</keyword>
<sequence length="141" mass="15563">MKRVAFALACLAGLVFSSASAEAKVVAEISLSAQRAEISVDGMPAYSWPVSTARRGYVTPKGKFRPIRTARMWYSRKYDMSPMPYSVFFHGGYAIHGTNYVRSLGRPASHGCVRLAPAHAATFYNLVKTRGMENARIVITR</sequence>
<name>A0A2W5MVW8_ANCNO</name>
<dbReference type="PANTHER" id="PTHR30582">
    <property type="entry name" value="L,D-TRANSPEPTIDASE"/>
    <property type="match status" value="1"/>
</dbReference>
<keyword evidence="6 7" id="KW-0961">Cell wall biogenesis/degradation</keyword>
<organism evidence="10 11">
    <name type="scientific">Ancylobacter novellus</name>
    <name type="common">Thiobacillus novellus</name>
    <dbReference type="NCBI Taxonomy" id="921"/>
    <lineage>
        <taxon>Bacteria</taxon>
        <taxon>Pseudomonadati</taxon>
        <taxon>Pseudomonadota</taxon>
        <taxon>Alphaproteobacteria</taxon>
        <taxon>Hyphomicrobiales</taxon>
        <taxon>Xanthobacteraceae</taxon>
        <taxon>Ancylobacter</taxon>
    </lineage>
</organism>
<dbReference type="GO" id="GO:0018104">
    <property type="term" value="P:peptidoglycan-protein cross-linking"/>
    <property type="evidence" value="ECO:0007669"/>
    <property type="project" value="TreeGrafter"/>
</dbReference>
<proteinExistence type="inferred from homology"/>
<keyword evidence="8" id="KW-0732">Signal</keyword>
<evidence type="ECO:0000256" key="7">
    <source>
        <dbReference type="PROSITE-ProRule" id="PRU01373"/>
    </source>
</evidence>
<dbReference type="GO" id="GO:0016740">
    <property type="term" value="F:transferase activity"/>
    <property type="evidence" value="ECO:0007669"/>
    <property type="project" value="UniProtKB-KW"/>
</dbReference>
<dbReference type="SUPFAM" id="SSF141523">
    <property type="entry name" value="L,D-transpeptidase catalytic domain-like"/>
    <property type="match status" value="1"/>
</dbReference>
<evidence type="ECO:0000256" key="2">
    <source>
        <dbReference type="ARBA" id="ARBA00005992"/>
    </source>
</evidence>
<dbReference type="PANTHER" id="PTHR30582:SF2">
    <property type="entry name" value="L,D-TRANSPEPTIDASE YCIB-RELATED"/>
    <property type="match status" value="1"/>
</dbReference>
<accession>A0A2W5MVW8</accession>
<evidence type="ECO:0000259" key="9">
    <source>
        <dbReference type="PROSITE" id="PS52029"/>
    </source>
</evidence>
<comment type="similarity">
    <text evidence="2">Belongs to the YkuD family.</text>
</comment>
<dbReference type="InterPro" id="IPR038063">
    <property type="entry name" value="Transpep_catalytic_dom"/>
</dbReference>
<feature type="domain" description="L,D-TPase catalytic" evidence="9">
    <location>
        <begin position="25"/>
        <end position="140"/>
    </location>
</feature>
<gene>
    <name evidence="10" type="ORF">DI565_03415</name>
</gene>
<protein>
    <recommendedName>
        <fullName evidence="9">L,D-TPase catalytic domain-containing protein</fullName>
    </recommendedName>
</protein>